<comment type="catalytic activity">
    <reaction evidence="23">
        <text>tetradecanoyl-CoA + H2O = tetradecanoate + CoA + H(+)</text>
        <dbReference type="Rhea" id="RHEA:40119"/>
        <dbReference type="ChEBI" id="CHEBI:15377"/>
        <dbReference type="ChEBI" id="CHEBI:15378"/>
        <dbReference type="ChEBI" id="CHEBI:30807"/>
        <dbReference type="ChEBI" id="CHEBI:57287"/>
        <dbReference type="ChEBI" id="CHEBI:57385"/>
    </reaction>
    <physiologicalReaction direction="left-to-right" evidence="23">
        <dbReference type="Rhea" id="RHEA:40120"/>
    </physiologicalReaction>
</comment>
<dbReference type="CDD" id="cd03443">
    <property type="entry name" value="PaaI_thioesterase"/>
    <property type="match status" value="1"/>
</dbReference>
<keyword evidence="4" id="KW-1003">Cell membrane</keyword>
<accession>A0ABN9NS33</accession>
<evidence type="ECO:0000256" key="3">
    <source>
        <dbReference type="ARBA" id="ARBA00004632"/>
    </source>
</evidence>
<evidence type="ECO:0000256" key="10">
    <source>
        <dbReference type="ARBA" id="ARBA00023098"/>
    </source>
</evidence>
<keyword evidence="12" id="KW-0966">Cell projection</keyword>
<comment type="catalytic activity">
    <reaction evidence="22">
        <text>dodecanoyl-CoA + H2O = dodecanoate + CoA + H(+)</text>
        <dbReference type="Rhea" id="RHEA:30135"/>
        <dbReference type="ChEBI" id="CHEBI:15377"/>
        <dbReference type="ChEBI" id="CHEBI:15378"/>
        <dbReference type="ChEBI" id="CHEBI:18262"/>
        <dbReference type="ChEBI" id="CHEBI:57287"/>
        <dbReference type="ChEBI" id="CHEBI:57375"/>
    </reaction>
    <physiologicalReaction direction="left-to-right" evidence="22">
        <dbReference type="Rhea" id="RHEA:30136"/>
    </physiologicalReaction>
</comment>
<evidence type="ECO:0000256" key="21">
    <source>
        <dbReference type="ARBA" id="ARBA00047969"/>
    </source>
</evidence>
<sequence length="203" mass="21804">MNRPSTPDEIQRSEAVYSPLTESLRRLIDVTIRSDAGEADVRRAHALIEEATDLLSVQLDPDPFRVRTTPEGRPLTWGNVAFGLRNAVAPPLRVQRDGTGRATADLVLGAAYEGPAGQVHGGVCALILDHVLSATAHRRDAPAVTGTLTLRYVAPTPLGPVRAESWTDREERGKTFAVGQLLNADGAVTVQAEGIFIRPKAKS</sequence>
<evidence type="ECO:0000256" key="4">
    <source>
        <dbReference type="ARBA" id="ARBA00022475"/>
    </source>
</evidence>
<dbReference type="EC" id="3.1.2.2" evidence="16"/>
<dbReference type="EMBL" id="OY726397">
    <property type="protein sequence ID" value="CAJ1511008.1"/>
    <property type="molecule type" value="Genomic_DNA"/>
</dbReference>
<evidence type="ECO:0000313" key="25">
    <source>
        <dbReference type="EMBL" id="CAJ1511008.1"/>
    </source>
</evidence>
<keyword evidence="9" id="KW-0809">Transit peptide</keyword>
<evidence type="ECO:0000256" key="22">
    <source>
        <dbReference type="ARBA" id="ARBA00048074"/>
    </source>
</evidence>
<evidence type="ECO:0000313" key="26">
    <source>
        <dbReference type="Proteomes" id="UP001190465"/>
    </source>
</evidence>
<evidence type="ECO:0000256" key="5">
    <source>
        <dbReference type="ARBA" id="ARBA00022490"/>
    </source>
</evidence>
<evidence type="ECO:0000256" key="15">
    <source>
        <dbReference type="ARBA" id="ARBA00038456"/>
    </source>
</evidence>
<dbReference type="Proteomes" id="UP001190465">
    <property type="component" value="Chromosome"/>
</dbReference>
<evidence type="ECO:0000256" key="23">
    <source>
        <dbReference type="ARBA" id="ARBA00048180"/>
    </source>
</evidence>
<comment type="similarity">
    <text evidence="15">Belongs to the THEM4/THEM5 thioesterase family.</text>
</comment>
<dbReference type="RefSeq" id="WP_308480185.1">
    <property type="nucleotide sequence ID" value="NZ_OY726397.1"/>
</dbReference>
<reference evidence="25 26" key="1">
    <citation type="submission" date="2023-08" db="EMBL/GenBank/DDBJ databases">
        <authorList>
            <person name="Folkvardsen B D."/>
            <person name="Norman A."/>
        </authorList>
    </citation>
    <scope>NUCLEOTIDE SEQUENCE [LARGE SCALE GENOMIC DNA]</scope>
    <source>
        <strain evidence="25 26">Mu0053</strain>
    </source>
</reference>
<evidence type="ECO:0000256" key="20">
    <source>
        <dbReference type="ARBA" id="ARBA00047734"/>
    </source>
</evidence>
<evidence type="ECO:0000256" key="17">
    <source>
        <dbReference type="ARBA" id="ARBA00040123"/>
    </source>
</evidence>
<evidence type="ECO:0000256" key="7">
    <source>
        <dbReference type="ARBA" id="ARBA00022801"/>
    </source>
</evidence>
<evidence type="ECO:0000256" key="8">
    <source>
        <dbReference type="ARBA" id="ARBA00022832"/>
    </source>
</evidence>
<comment type="subcellular location">
    <subcellularLocation>
        <location evidence="3">Cell projection</location>
        <location evidence="3">Ruffle membrane</location>
    </subcellularLocation>
    <subcellularLocation>
        <location evidence="2">Cytoplasm</location>
    </subcellularLocation>
    <subcellularLocation>
        <location evidence="1">Membrane</location>
        <topology evidence="1">Peripheral membrane protein</topology>
    </subcellularLocation>
</comment>
<gene>
    <name evidence="25" type="ORF">MU0053_004925</name>
</gene>
<evidence type="ECO:0000256" key="9">
    <source>
        <dbReference type="ARBA" id="ARBA00022946"/>
    </source>
</evidence>
<evidence type="ECO:0000256" key="6">
    <source>
        <dbReference type="ARBA" id="ARBA00022703"/>
    </source>
</evidence>
<dbReference type="GO" id="GO:0016787">
    <property type="term" value="F:hydrolase activity"/>
    <property type="evidence" value="ECO:0007669"/>
    <property type="project" value="UniProtKB-KW"/>
</dbReference>
<dbReference type="PANTHER" id="PTHR12418:SF19">
    <property type="entry name" value="ACYL-COENZYME A THIOESTERASE THEM4"/>
    <property type="match status" value="1"/>
</dbReference>
<dbReference type="PANTHER" id="PTHR12418">
    <property type="entry name" value="ACYL-COENZYME A THIOESTERASE THEM4"/>
    <property type="match status" value="1"/>
</dbReference>
<keyword evidence="26" id="KW-1185">Reference proteome</keyword>
<evidence type="ECO:0000256" key="12">
    <source>
        <dbReference type="ARBA" id="ARBA00023273"/>
    </source>
</evidence>
<evidence type="ECO:0000259" key="24">
    <source>
        <dbReference type="Pfam" id="PF03061"/>
    </source>
</evidence>
<name>A0ABN9NS33_9MYCO</name>
<evidence type="ECO:0000256" key="18">
    <source>
        <dbReference type="ARBA" id="ARBA00043210"/>
    </source>
</evidence>
<evidence type="ECO:0000256" key="1">
    <source>
        <dbReference type="ARBA" id="ARBA00004170"/>
    </source>
</evidence>
<dbReference type="InterPro" id="IPR029069">
    <property type="entry name" value="HotDog_dom_sf"/>
</dbReference>
<organism evidence="25 26">
    <name type="scientific">[Mycobacterium] burgundiense</name>
    <dbReference type="NCBI Taxonomy" id="3064286"/>
    <lineage>
        <taxon>Bacteria</taxon>
        <taxon>Bacillati</taxon>
        <taxon>Actinomycetota</taxon>
        <taxon>Actinomycetes</taxon>
        <taxon>Mycobacteriales</taxon>
        <taxon>Mycobacteriaceae</taxon>
        <taxon>Mycolicibacterium</taxon>
    </lineage>
</organism>
<dbReference type="Pfam" id="PF03061">
    <property type="entry name" value="4HBT"/>
    <property type="match status" value="1"/>
</dbReference>
<keyword evidence="5" id="KW-0963">Cytoplasm</keyword>
<keyword evidence="10" id="KW-0443">Lipid metabolism</keyword>
<evidence type="ECO:0000256" key="16">
    <source>
        <dbReference type="ARBA" id="ARBA00038848"/>
    </source>
</evidence>
<evidence type="ECO:0000256" key="13">
    <source>
        <dbReference type="ARBA" id="ARBA00035852"/>
    </source>
</evidence>
<evidence type="ECO:0000256" key="14">
    <source>
        <dbReference type="ARBA" id="ARBA00037002"/>
    </source>
</evidence>
<keyword evidence="7 25" id="KW-0378">Hydrolase</keyword>
<comment type="catalytic activity">
    <reaction evidence="14">
        <text>(9Z)-octadecenoyl-CoA + H2O = (9Z)-octadecenoate + CoA + H(+)</text>
        <dbReference type="Rhea" id="RHEA:40139"/>
        <dbReference type="ChEBI" id="CHEBI:15377"/>
        <dbReference type="ChEBI" id="CHEBI:15378"/>
        <dbReference type="ChEBI" id="CHEBI:30823"/>
        <dbReference type="ChEBI" id="CHEBI:57287"/>
        <dbReference type="ChEBI" id="CHEBI:57387"/>
    </reaction>
    <physiologicalReaction direction="left-to-right" evidence="14">
        <dbReference type="Rhea" id="RHEA:40140"/>
    </physiologicalReaction>
</comment>
<feature type="domain" description="Thioesterase" evidence="24">
    <location>
        <begin position="117"/>
        <end position="185"/>
    </location>
</feature>
<dbReference type="Gene3D" id="3.10.129.10">
    <property type="entry name" value="Hotdog Thioesterase"/>
    <property type="match status" value="1"/>
</dbReference>
<dbReference type="InterPro" id="IPR006683">
    <property type="entry name" value="Thioestr_dom"/>
</dbReference>
<evidence type="ECO:0000256" key="2">
    <source>
        <dbReference type="ARBA" id="ARBA00004496"/>
    </source>
</evidence>
<dbReference type="SUPFAM" id="SSF54637">
    <property type="entry name" value="Thioesterase/thiol ester dehydrase-isomerase"/>
    <property type="match status" value="1"/>
</dbReference>
<evidence type="ECO:0000256" key="11">
    <source>
        <dbReference type="ARBA" id="ARBA00023136"/>
    </source>
</evidence>
<comment type="catalytic activity">
    <reaction evidence="13">
        <text>(5Z,8Z,11Z,14Z)-eicosatetraenoyl-CoA + H2O = (5Z,8Z,11Z,14Z)-eicosatetraenoate + CoA + H(+)</text>
        <dbReference type="Rhea" id="RHEA:40151"/>
        <dbReference type="ChEBI" id="CHEBI:15377"/>
        <dbReference type="ChEBI" id="CHEBI:15378"/>
        <dbReference type="ChEBI" id="CHEBI:32395"/>
        <dbReference type="ChEBI" id="CHEBI:57287"/>
        <dbReference type="ChEBI" id="CHEBI:57368"/>
    </reaction>
    <physiologicalReaction direction="left-to-right" evidence="13">
        <dbReference type="Rhea" id="RHEA:40152"/>
    </physiologicalReaction>
</comment>
<dbReference type="InterPro" id="IPR052365">
    <property type="entry name" value="THEM4/THEM5_acyl-CoA_thioest"/>
</dbReference>
<evidence type="ECO:0000256" key="19">
    <source>
        <dbReference type="ARBA" id="ARBA00047588"/>
    </source>
</evidence>
<proteinExistence type="inferred from homology"/>
<comment type="catalytic activity">
    <reaction evidence="19">
        <text>octanoyl-CoA + H2O = octanoate + CoA + H(+)</text>
        <dbReference type="Rhea" id="RHEA:30143"/>
        <dbReference type="ChEBI" id="CHEBI:15377"/>
        <dbReference type="ChEBI" id="CHEBI:15378"/>
        <dbReference type="ChEBI" id="CHEBI:25646"/>
        <dbReference type="ChEBI" id="CHEBI:57287"/>
        <dbReference type="ChEBI" id="CHEBI:57386"/>
    </reaction>
    <physiologicalReaction direction="left-to-right" evidence="19">
        <dbReference type="Rhea" id="RHEA:30144"/>
    </physiologicalReaction>
</comment>
<comment type="catalytic activity">
    <reaction evidence="20">
        <text>hexadecanoyl-CoA + H2O = hexadecanoate + CoA + H(+)</text>
        <dbReference type="Rhea" id="RHEA:16645"/>
        <dbReference type="ChEBI" id="CHEBI:7896"/>
        <dbReference type="ChEBI" id="CHEBI:15377"/>
        <dbReference type="ChEBI" id="CHEBI:15378"/>
        <dbReference type="ChEBI" id="CHEBI:57287"/>
        <dbReference type="ChEBI" id="CHEBI:57379"/>
        <dbReference type="EC" id="3.1.2.2"/>
    </reaction>
    <physiologicalReaction direction="left-to-right" evidence="20">
        <dbReference type="Rhea" id="RHEA:16646"/>
    </physiologicalReaction>
</comment>
<keyword evidence="6" id="KW-0053">Apoptosis</keyword>
<keyword evidence="8" id="KW-0276">Fatty acid metabolism</keyword>
<keyword evidence="11" id="KW-0472">Membrane</keyword>
<protein>
    <recommendedName>
        <fullName evidence="17">Acyl-coenzyme A thioesterase THEM4</fullName>
        <ecNumber evidence="16">3.1.2.2</ecNumber>
    </recommendedName>
    <alternativeName>
        <fullName evidence="18">Thioesterase superfamily member 4</fullName>
    </alternativeName>
</protein>
<comment type="catalytic activity">
    <reaction evidence="21">
        <text>decanoyl-CoA + H2O = decanoate + CoA + H(+)</text>
        <dbReference type="Rhea" id="RHEA:40059"/>
        <dbReference type="ChEBI" id="CHEBI:15377"/>
        <dbReference type="ChEBI" id="CHEBI:15378"/>
        <dbReference type="ChEBI" id="CHEBI:27689"/>
        <dbReference type="ChEBI" id="CHEBI:57287"/>
        <dbReference type="ChEBI" id="CHEBI:61430"/>
    </reaction>
    <physiologicalReaction direction="left-to-right" evidence="21">
        <dbReference type="Rhea" id="RHEA:40060"/>
    </physiologicalReaction>
</comment>